<organism evidence="3 4">
    <name type="scientific">SAR86 cluster bacterium</name>
    <dbReference type="NCBI Taxonomy" id="2030880"/>
    <lineage>
        <taxon>Bacteria</taxon>
        <taxon>Pseudomonadati</taxon>
        <taxon>Pseudomonadota</taxon>
        <taxon>Gammaproteobacteria</taxon>
        <taxon>SAR86 cluster</taxon>
    </lineage>
</organism>
<dbReference type="InterPro" id="IPR037217">
    <property type="entry name" value="Trp/Indoleamine_2_3_dOase-like"/>
</dbReference>
<sequence>MTLTFLPKTPPIKNYSDHSSESLERLHDIASNLPKLLLTNKVQPTINSLSKNDLSVNDLFVEGRAKNIRLAMVHLSFIAHAYVWGGSKPESSLPEVLAKPWNKVAQTLGRPPILSYASYCLDNWFKINEDEKISLENVGLITNFLGGVDEDWFVTIHVCIEHAASEAVTAAIELSKMTVENSEDDILLHLKSITKSLQEVNRIFSRTPEKCDPYIYYHRVRPFIFGSKDNPDLKEGLIYEGEFDNKPQFYRGETGAQSAIMPLLDGALGVHHTNDNLRHYLNEMRDYMPPDHRKMIEDAESSSQTTKLIKDSKVLSDEYDNCLEEIRAFRAQHLEFAGTYINKQSQIKSTFGRGGSTVTGTGGTPFMQYLKKHRDETESQKIKSD</sequence>
<keyword evidence="1" id="KW-0479">Metal-binding</keyword>
<dbReference type="SUPFAM" id="SSF140959">
    <property type="entry name" value="Indolic compounds 2,3-dioxygenase-like"/>
    <property type="match status" value="1"/>
</dbReference>
<proteinExistence type="predicted"/>
<dbReference type="PANTHER" id="PTHR28657">
    <property type="entry name" value="INDOLEAMINE 2,3-DIOXYGENASE"/>
    <property type="match status" value="1"/>
</dbReference>
<dbReference type="GO" id="GO:0046872">
    <property type="term" value="F:metal ion binding"/>
    <property type="evidence" value="ECO:0007669"/>
    <property type="project" value="UniProtKB-KW"/>
</dbReference>
<protein>
    <submittedName>
        <fullName evidence="3">Tryptophan 2,3-dioxygenase</fullName>
    </submittedName>
</protein>
<dbReference type="GO" id="GO:0019441">
    <property type="term" value="P:L-tryptophan catabolic process to kynurenine"/>
    <property type="evidence" value="ECO:0007669"/>
    <property type="project" value="InterPro"/>
</dbReference>
<accession>A0A520M9R0</accession>
<evidence type="ECO:0000313" key="4">
    <source>
        <dbReference type="Proteomes" id="UP000318359"/>
    </source>
</evidence>
<dbReference type="InterPro" id="IPR000898">
    <property type="entry name" value="Indolamine_dOase"/>
</dbReference>
<evidence type="ECO:0000256" key="1">
    <source>
        <dbReference type="ARBA" id="ARBA00022723"/>
    </source>
</evidence>
<evidence type="ECO:0000256" key="2">
    <source>
        <dbReference type="ARBA" id="ARBA00023004"/>
    </source>
</evidence>
<comment type="caution">
    <text evidence="3">The sequence shown here is derived from an EMBL/GenBank/DDBJ whole genome shotgun (WGS) entry which is preliminary data.</text>
</comment>
<keyword evidence="3" id="KW-0223">Dioxygenase</keyword>
<dbReference type="Proteomes" id="UP000318359">
    <property type="component" value="Unassembled WGS sequence"/>
</dbReference>
<dbReference type="Gene3D" id="1.20.58.480">
    <property type="match status" value="1"/>
</dbReference>
<dbReference type="Pfam" id="PF01231">
    <property type="entry name" value="IDO"/>
    <property type="match status" value="1"/>
</dbReference>
<dbReference type="GO" id="GO:0051213">
    <property type="term" value="F:dioxygenase activity"/>
    <property type="evidence" value="ECO:0007669"/>
    <property type="project" value="UniProtKB-KW"/>
</dbReference>
<keyword evidence="3" id="KW-0560">Oxidoreductase</keyword>
<reference evidence="3 4" key="1">
    <citation type="submission" date="2019-02" db="EMBL/GenBank/DDBJ databases">
        <title>Prokaryotic population dynamics and viral predation in marine succession experiment using metagenomics: the confinement effect.</title>
        <authorList>
            <person name="Haro-Moreno J.M."/>
            <person name="Rodriguez-Valera F."/>
            <person name="Lopez-Perez M."/>
        </authorList>
    </citation>
    <scope>NUCLEOTIDE SEQUENCE [LARGE SCALE GENOMIC DNA]</scope>
    <source>
        <strain evidence="3">MED-G167</strain>
    </source>
</reference>
<evidence type="ECO:0000313" key="3">
    <source>
        <dbReference type="EMBL" id="RZO17879.1"/>
    </source>
</evidence>
<keyword evidence="2" id="KW-0408">Iron</keyword>
<dbReference type="GO" id="GO:0020037">
    <property type="term" value="F:heme binding"/>
    <property type="evidence" value="ECO:0007669"/>
    <property type="project" value="InterPro"/>
</dbReference>
<name>A0A520M9R0_9GAMM</name>
<dbReference type="PANTHER" id="PTHR28657:SF5">
    <property type="entry name" value="INDOLEAMINE 2,3-DIOXYGENASE"/>
    <property type="match status" value="1"/>
</dbReference>
<gene>
    <name evidence="3" type="ORF">EVB00_01850</name>
</gene>
<dbReference type="AlphaFoldDB" id="A0A520M9R0"/>
<dbReference type="EMBL" id="SHBM01000021">
    <property type="protein sequence ID" value="RZO17879.1"/>
    <property type="molecule type" value="Genomic_DNA"/>
</dbReference>